<gene>
    <name evidence="4" type="ORF">GSMUA_315700.1</name>
</gene>
<name>A0A8D7APX5_MUSAM</name>
<feature type="domain" description="Inosine/uridine-preferring nucleoside hydrolase" evidence="3">
    <location>
        <begin position="503"/>
        <end position="844"/>
    </location>
</feature>
<evidence type="ECO:0000256" key="1">
    <source>
        <dbReference type="ARBA" id="ARBA00009176"/>
    </source>
</evidence>
<feature type="domain" description="Inosine/uridine-preferring nucleoside hydrolase" evidence="3">
    <location>
        <begin position="33"/>
        <end position="371"/>
    </location>
</feature>
<dbReference type="Gene3D" id="3.90.245.10">
    <property type="entry name" value="Ribonucleoside hydrolase-like"/>
    <property type="match status" value="2"/>
</dbReference>
<sequence>MTRTGRSVALLFLVLMEFLGWKSCVVDANPRRILLDTDVDTDDFFALLYLLKQNQSQFDLKAITISANAWADAGHAVNHVYDILYMMNRDDIPVGVGGDGGILDDGTILPHVGGYLPLIEQGMSTAGDCRYRQAIPVGGHGRLDVNTNYGLRRSFLPQGRRRYIPLQQPTAQKVLIDTVSAGPTVLFVIGSHTNIALFLMTNPQLKKNIEHIYIMGGGVRSKNPCCTNNASTSCDRQHCDDKGNLFTGYTSNPYAEFNIFGDPFAAYQVLHAGIPVTLVPLDSTNTIPVNEEFFDVFQQQQETFEAQYCFKSLKIIRDNCLSFGLYLQSYFMWDSFASGVAISIMSKADNYDGENEFAEMKYLNITVVTSNEPYGVSDGSNPFFDGRAVPKFNLEKGGVHSGHVQTGLQDPFCIVKGSDRGICQDGYTKEVAGPEAVQVLVAQEAKPNQDVHSPLNRQFFKSFLDVLNVHHSSGRFNFTTEFPFYREILYKPNRTSRTRGRPVVLDMDMSAGDFIALIYLLKAPVEIVDLKGILVSGNGWATAATIDIIYDVLHMMGRDDVPVGLGNLTALGAPSLGCKYVKAIPQGSGGLLDSDTLYGLGRTLPRSPRSYTVENPVRFGALGNTDQPKLRQALALEVWQSISRALQPGEKLTVLTNGPLTNLANIIDLDKSAAEVIQDVYVVGGQVIDGKNKRGNVFTVPSNEFAEFNMFLDPLAAKKVMESNLRITLIPLSAQQKVSSFKRTLQNLKIAEKTPESIFAHSLLSLLDKLQQKQPKLYNHMEIFLGEVLGAVFLVEHSKLNATMQTEKITVLTGKMSLDGQITVDKKYGKLVNIVDEFDSEAYYKLFADLLGDKQQSAVIGSFDEQQKIWRTPPK</sequence>
<comment type="similarity">
    <text evidence="1">Belongs to the IUNH family.</text>
</comment>
<dbReference type="InterPro" id="IPR036452">
    <property type="entry name" value="Ribo_hydro-like"/>
</dbReference>
<organism evidence="4">
    <name type="scientific">Musa acuminata subsp. malaccensis</name>
    <name type="common">Wild banana</name>
    <name type="synonym">Musa malaccensis</name>
    <dbReference type="NCBI Taxonomy" id="214687"/>
    <lineage>
        <taxon>Eukaryota</taxon>
        <taxon>Viridiplantae</taxon>
        <taxon>Streptophyta</taxon>
        <taxon>Embryophyta</taxon>
        <taxon>Tracheophyta</taxon>
        <taxon>Spermatophyta</taxon>
        <taxon>Magnoliopsida</taxon>
        <taxon>Liliopsida</taxon>
        <taxon>Zingiberales</taxon>
        <taxon>Musaceae</taxon>
        <taxon>Musa</taxon>
    </lineage>
</organism>
<dbReference type="Pfam" id="PF01156">
    <property type="entry name" value="IU_nuc_hydro"/>
    <property type="match status" value="2"/>
</dbReference>
<evidence type="ECO:0000259" key="3">
    <source>
        <dbReference type="Pfam" id="PF01156"/>
    </source>
</evidence>
<dbReference type="InterPro" id="IPR001910">
    <property type="entry name" value="Inosine/uridine_hydrolase_dom"/>
</dbReference>
<dbReference type="PANTHER" id="PTHR46692">
    <property type="entry name" value="INOSINE-URIDINE PREFERRING NUCLEOSIDE HYDROLASE FAMILY PROTEIN"/>
    <property type="match status" value="1"/>
</dbReference>
<reference evidence="4" key="1">
    <citation type="submission" date="2021-03" db="EMBL/GenBank/DDBJ databases">
        <authorList>
            <consortium name="Genoscope - CEA"/>
            <person name="William W."/>
        </authorList>
    </citation>
    <scope>NUCLEOTIDE SEQUENCE</scope>
    <source>
        <strain evidence="4">Doubled-haploid Pahang</strain>
    </source>
</reference>
<accession>A0A8D7APX5</accession>
<protein>
    <submittedName>
        <fullName evidence="4">(wild Malaysian banana) hypothetical protein</fullName>
    </submittedName>
</protein>
<dbReference type="GO" id="GO:0016799">
    <property type="term" value="F:hydrolase activity, hydrolyzing N-glycosyl compounds"/>
    <property type="evidence" value="ECO:0007669"/>
    <property type="project" value="InterPro"/>
</dbReference>
<dbReference type="AlphaFoldDB" id="A0A8D7APX5"/>
<feature type="chain" id="PRO_5034871280" evidence="2">
    <location>
        <begin position="29"/>
        <end position="875"/>
    </location>
</feature>
<keyword evidence="2" id="KW-0732">Signal</keyword>
<dbReference type="PANTHER" id="PTHR46692:SF1">
    <property type="entry name" value="NUCLEOSIDE HYDROLASE 3-RELATED"/>
    <property type="match status" value="1"/>
</dbReference>
<proteinExistence type="inferred from homology"/>
<dbReference type="SUPFAM" id="SSF53590">
    <property type="entry name" value="Nucleoside hydrolase"/>
    <property type="match status" value="2"/>
</dbReference>
<feature type="signal peptide" evidence="2">
    <location>
        <begin position="1"/>
        <end position="28"/>
    </location>
</feature>
<evidence type="ECO:0000313" key="4">
    <source>
        <dbReference type="EMBL" id="CAG1853344.1"/>
    </source>
</evidence>
<evidence type="ECO:0000256" key="2">
    <source>
        <dbReference type="SAM" id="SignalP"/>
    </source>
</evidence>
<dbReference type="EMBL" id="HG996476">
    <property type="protein sequence ID" value="CAG1853344.1"/>
    <property type="molecule type" value="Genomic_DNA"/>
</dbReference>